<evidence type="ECO:0000256" key="4">
    <source>
        <dbReference type="ARBA" id="ARBA00022679"/>
    </source>
</evidence>
<reference evidence="7" key="2">
    <citation type="journal article" date="2021" name="PeerJ">
        <title>Extensive microbial diversity within the chicken gut microbiome revealed by metagenomics and culture.</title>
        <authorList>
            <person name="Gilroy R."/>
            <person name="Ravi A."/>
            <person name="Getino M."/>
            <person name="Pursley I."/>
            <person name="Horton D.L."/>
            <person name="Alikhan N.F."/>
            <person name="Baker D."/>
            <person name="Gharbi K."/>
            <person name="Hall N."/>
            <person name="Watson M."/>
            <person name="Adriaenssens E.M."/>
            <person name="Foster-Nyarko E."/>
            <person name="Jarju S."/>
            <person name="Secka A."/>
            <person name="Antonio M."/>
            <person name="Oren A."/>
            <person name="Chaudhuri R.R."/>
            <person name="La Ragione R."/>
            <person name="Hildebrand F."/>
            <person name="Pallen M.J."/>
        </authorList>
    </citation>
    <scope>NUCLEOTIDE SEQUENCE</scope>
    <source>
        <strain evidence="7">20514</strain>
    </source>
</reference>
<evidence type="ECO:0000256" key="3">
    <source>
        <dbReference type="ARBA" id="ARBA00022603"/>
    </source>
</evidence>
<keyword evidence="1" id="KW-0963">Cytoplasm</keyword>
<evidence type="ECO:0000256" key="2">
    <source>
        <dbReference type="ARBA" id="ARBA00022552"/>
    </source>
</evidence>
<sequence>MNKGKLYLIPSPLGDNDPAEVIPGPVLGLLQRFRTFVVEETRTARRYLSKAGLKGRINELEFFELNEHTAPEQVEDYIRLFEDGNDVALISEAGLPAVADPGARLVELAHGHGVEVVPCVGPSSLMLALMASGLNGQSFAFCGYLPAKGDERRARLKAIEKTAISTGQSQIFIETPYRNDSMLKDILEVCMPGTKLCIAADITLPDASIRTMTVAGWRKEKTAIGKRPCVFILGGRA</sequence>
<evidence type="ECO:0000256" key="1">
    <source>
        <dbReference type="ARBA" id="ARBA00022490"/>
    </source>
</evidence>
<feature type="domain" description="Tetrapyrrole methylase" evidence="6">
    <location>
        <begin position="67"/>
        <end position="214"/>
    </location>
</feature>
<evidence type="ECO:0000256" key="5">
    <source>
        <dbReference type="ARBA" id="ARBA00022691"/>
    </source>
</evidence>
<dbReference type="Pfam" id="PF00590">
    <property type="entry name" value="TP_methylase"/>
    <property type="match status" value="1"/>
</dbReference>
<protein>
    <submittedName>
        <fullName evidence="7">SAM-dependent methyltransferase</fullName>
    </submittedName>
</protein>
<evidence type="ECO:0000313" key="8">
    <source>
        <dbReference type="Proteomes" id="UP000810252"/>
    </source>
</evidence>
<evidence type="ECO:0000313" key="7">
    <source>
        <dbReference type="EMBL" id="MBO8448410.1"/>
    </source>
</evidence>
<keyword evidence="5" id="KW-0949">S-adenosyl-L-methionine</keyword>
<organism evidence="7 8">
    <name type="scientific">Candidatus Cryptobacteroides merdigallinarum</name>
    <dbReference type="NCBI Taxonomy" id="2840770"/>
    <lineage>
        <taxon>Bacteria</taxon>
        <taxon>Pseudomonadati</taxon>
        <taxon>Bacteroidota</taxon>
        <taxon>Bacteroidia</taxon>
        <taxon>Bacteroidales</taxon>
        <taxon>Candidatus Cryptobacteroides</taxon>
    </lineage>
</organism>
<dbReference type="Gene3D" id="3.30.950.10">
    <property type="entry name" value="Methyltransferase, Cobalt-precorrin-4 Transmethylase, Domain 2"/>
    <property type="match status" value="1"/>
</dbReference>
<dbReference type="GO" id="GO:0032259">
    <property type="term" value="P:methylation"/>
    <property type="evidence" value="ECO:0007669"/>
    <property type="project" value="UniProtKB-KW"/>
</dbReference>
<accession>A0A9D9HBT4</accession>
<proteinExistence type="predicted"/>
<dbReference type="AlphaFoldDB" id="A0A9D9HBT4"/>
<name>A0A9D9HBT4_9BACT</name>
<gene>
    <name evidence="7" type="ORF">IAC29_03965</name>
</gene>
<dbReference type="PANTHER" id="PTHR46111:SF2">
    <property type="entry name" value="SAM-DEPENDENT METHYLTRANSFERASE"/>
    <property type="match status" value="1"/>
</dbReference>
<dbReference type="GO" id="GO:0006364">
    <property type="term" value="P:rRNA processing"/>
    <property type="evidence" value="ECO:0007669"/>
    <property type="project" value="UniProtKB-KW"/>
</dbReference>
<dbReference type="Gene3D" id="3.40.1010.10">
    <property type="entry name" value="Cobalt-precorrin-4 Transmethylase, Domain 1"/>
    <property type="match status" value="1"/>
</dbReference>
<keyword evidence="3 7" id="KW-0489">Methyltransferase</keyword>
<dbReference type="GO" id="GO:0008168">
    <property type="term" value="F:methyltransferase activity"/>
    <property type="evidence" value="ECO:0007669"/>
    <property type="project" value="UniProtKB-KW"/>
</dbReference>
<keyword evidence="4" id="KW-0808">Transferase</keyword>
<dbReference type="InterPro" id="IPR014777">
    <property type="entry name" value="4pyrrole_Mease_sub1"/>
</dbReference>
<reference evidence="7" key="1">
    <citation type="submission" date="2020-10" db="EMBL/GenBank/DDBJ databases">
        <authorList>
            <person name="Gilroy R."/>
        </authorList>
    </citation>
    <scope>NUCLEOTIDE SEQUENCE</scope>
    <source>
        <strain evidence="7">20514</strain>
    </source>
</reference>
<dbReference type="CDD" id="cd11649">
    <property type="entry name" value="RsmI_like"/>
    <property type="match status" value="1"/>
</dbReference>
<dbReference type="InterPro" id="IPR008189">
    <property type="entry name" value="rRNA_ssu_MeTfrase_I"/>
</dbReference>
<keyword evidence="2" id="KW-0698">rRNA processing</keyword>
<dbReference type="InterPro" id="IPR000878">
    <property type="entry name" value="4pyrrol_Mease"/>
</dbReference>
<evidence type="ECO:0000259" key="6">
    <source>
        <dbReference type="Pfam" id="PF00590"/>
    </source>
</evidence>
<dbReference type="SUPFAM" id="SSF53790">
    <property type="entry name" value="Tetrapyrrole methylase"/>
    <property type="match status" value="1"/>
</dbReference>
<dbReference type="InterPro" id="IPR014776">
    <property type="entry name" value="4pyrrole_Mease_sub2"/>
</dbReference>
<dbReference type="PIRSF" id="PIRSF005917">
    <property type="entry name" value="MTase_YraL"/>
    <property type="match status" value="1"/>
</dbReference>
<dbReference type="Proteomes" id="UP000810252">
    <property type="component" value="Unassembled WGS sequence"/>
</dbReference>
<dbReference type="PANTHER" id="PTHR46111">
    <property type="entry name" value="RIBOSOMAL RNA SMALL SUBUNIT METHYLTRANSFERASE I"/>
    <property type="match status" value="1"/>
</dbReference>
<dbReference type="InterPro" id="IPR035996">
    <property type="entry name" value="4pyrrol_Methylase_sf"/>
</dbReference>
<dbReference type="EMBL" id="JADIMQ010000054">
    <property type="protein sequence ID" value="MBO8448410.1"/>
    <property type="molecule type" value="Genomic_DNA"/>
</dbReference>
<comment type="caution">
    <text evidence="7">The sequence shown here is derived from an EMBL/GenBank/DDBJ whole genome shotgun (WGS) entry which is preliminary data.</text>
</comment>